<evidence type="ECO:0008006" key="5">
    <source>
        <dbReference type="Google" id="ProtNLM"/>
    </source>
</evidence>
<proteinExistence type="predicted"/>
<evidence type="ECO:0000313" key="3">
    <source>
        <dbReference type="EMBL" id="SEI39715.1"/>
    </source>
</evidence>
<feature type="coiled-coil region" evidence="1">
    <location>
        <begin position="25"/>
        <end position="55"/>
    </location>
</feature>
<name>A0A1H6QKA4_9BACT</name>
<keyword evidence="4" id="KW-1185">Reference proteome</keyword>
<reference evidence="3 4" key="1">
    <citation type="submission" date="2016-10" db="EMBL/GenBank/DDBJ databases">
        <authorList>
            <person name="de Groot N.N."/>
        </authorList>
    </citation>
    <scope>NUCLEOTIDE SEQUENCE [LARGE SCALE GENOMIC DNA]</scope>
    <source>
        <strain evidence="3 4">DSM 19938</strain>
    </source>
</reference>
<sequence>MRKITWLLCVLLLARPQAKAQTPEVTQLILNIEKLDELRKILEELKKGYEILEKGYNTIKNLSEGNFKLHQAFLDGLLNTNPAVKNYAKVQQIISVQLTILQECRQARSWLSSQNGLDQVENRLAEQLYVKLTSQSLQHLDALLLVLTEGKLRASDDERLKMIDKIHQDVLSQLTFLKQFNGAAAVLSAQRKKEQQDVQTSIQLLGIDP</sequence>
<protein>
    <recommendedName>
        <fullName evidence="5">TerB family tellurite resistance protein</fullName>
    </recommendedName>
</protein>
<gene>
    <name evidence="3" type="ORF">SAMN04487995_0379</name>
</gene>
<accession>A0A1H6QKA4</accession>
<dbReference type="AlphaFoldDB" id="A0A1H6QKA4"/>
<evidence type="ECO:0000313" key="4">
    <source>
        <dbReference type="Proteomes" id="UP000199532"/>
    </source>
</evidence>
<keyword evidence="1" id="KW-0175">Coiled coil</keyword>
<keyword evidence="2" id="KW-0732">Signal</keyword>
<dbReference type="EMBL" id="FNXY01000001">
    <property type="protein sequence ID" value="SEI39715.1"/>
    <property type="molecule type" value="Genomic_DNA"/>
</dbReference>
<dbReference type="RefSeq" id="WP_090331371.1">
    <property type="nucleotide sequence ID" value="NZ_FNXY01000001.1"/>
</dbReference>
<feature type="signal peptide" evidence="2">
    <location>
        <begin position="1"/>
        <end position="20"/>
    </location>
</feature>
<organism evidence="3 4">
    <name type="scientific">Dyadobacter koreensis</name>
    <dbReference type="NCBI Taxonomy" id="408657"/>
    <lineage>
        <taxon>Bacteria</taxon>
        <taxon>Pseudomonadati</taxon>
        <taxon>Bacteroidota</taxon>
        <taxon>Cytophagia</taxon>
        <taxon>Cytophagales</taxon>
        <taxon>Spirosomataceae</taxon>
        <taxon>Dyadobacter</taxon>
    </lineage>
</organism>
<dbReference type="OrthoDB" id="826958at2"/>
<evidence type="ECO:0000256" key="2">
    <source>
        <dbReference type="SAM" id="SignalP"/>
    </source>
</evidence>
<dbReference type="STRING" id="408657.SAMN04487995_0379"/>
<feature type="chain" id="PRO_5011468226" description="TerB family tellurite resistance protein" evidence="2">
    <location>
        <begin position="21"/>
        <end position="209"/>
    </location>
</feature>
<dbReference type="Proteomes" id="UP000199532">
    <property type="component" value="Unassembled WGS sequence"/>
</dbReference>
<evidence type="ECO:0000256" key="1">
    <source>
        <dbReference type="SAM" id="Coils"/>
    </source>
</evidence>